<dbReference type="PANTHER" id="PTHR37380">
    <property type="entry name" value="CLE FAMILY OSCLE501 PROTEIN"/>
    <property type="match status" value="1"/>
</dbReference>
<comment type="caution">
    <text evidence="3">The sequence shown here is derived from an EMBL/GenBank/DDBJ whole genome shotgun (WGS) entry which is preliminary data.</text>
</comment>
<keyword evidence="4" id="KW-1185">Reference proteome</keyword>
<keyword evidence="2" id="KW-0732">Signal</keyword>
<evidence type="ECO:0000313" key="3">
    <source>
        <dbReference type="EMBL" id="KAF5180541.1"/>
    </source>
</evidence>
<name>A0A7J6V7H2_THATH</name>
<gene>
    <name evidence="3" type="ORF">FRX31_029871</name>
</gene>
<dbReference type="Proteomes" id="UP000554482">
    <property type="component" value="Unassembled WGS sequence"/>
</dbReference>
<reference evidence="3 4" key="1">
    <citation type="submission" date="2020-06" db="EMBL/GenBank/DDBJ databases">
        <title>Transcriptomic and genomic resources for Thalictrum thalictroides and T. hernandezii: Facilitating candidate gene discovery in an emerging model plant lineage.</title>
        <authorList>
            <person name="Arias T."/>
            <person name="Riano-Pachon D.M."/>
            <person name="Di Stilio V.S."/>
        </authorList>
    </citation>
    <scope>NUCLEOTIDE SEQUENCE [LARGE SCALE GENOMIC DNA]</scope>
    <source>
        <strain evidence="4">cv. WT478/WT964</strain>
        <tissue evidence="3">Leaves</tissue>
    </source>
</reference>
<protein>
    <recommendedName>
        <fullName evidence="5">Transmembrane protein</fullName>
    </recommendedName>
</protein>
<dbReference type="AlphaFoldDB" id="A0A7J6V7H2"/>
<evidence type="ECO:0008006" key="5">
    <source>
        <dbReference type="Google" id="ProtNLM"/>
    </source>
</evidence>
<sequence>MVGLRKVVCMLALVLCIAYNAIAIRDYGSLTNEVAAHSHSMVMPTSNPQHEVPHGSNPIQNRAPPTAAGSSHPSPPPSVYHTQREVPAGGDPRHNQHPPTSPHQAAVYHTQREVPAGGDPRHNQHPPTPTHPVHQMDANVVSPVQKISGV</sequence>
<feature type="region of interest" description="Disordered" evidence="1">
    <location>
        <begin position="43"/>
        <end position="137"/>
    </location>
</feature>
<dbReference type="EMBL" id="JABWDY010037283">
    <property type="protein sequence ID" value="KAF5180541.1"/>
    <property type="molecule type" value="Genomic_DNA"/>
</dbReference>
<evidence type="ECO:0000256" key="1">
    <source>
        <dbReference type="SAM" id="MobiDB-lite"/>
    </source>
</evidence>
<organism evidence="3 4">
    <name type="scientific">Thalictrum thalictroides</name>
    <name type="common">Rue-anemone</name>
    <name type="synonym">Anemone thalictroides</name>
    <dbReference type="NCBI Taxonomy" id="46969"/>
    <lineage>
        <taxon>Eukaryota</taxon>
        <taxon>Viridiplantae</taxon>
        <taxon>Streptophyta</taxon>
        <taxon>Embryophyta</taxon>
        <taxon>Tracheophyta</taxon>
        <taxon>Spermatophyta</taxon>
        <taxon>Magnoliopsida</taxon>
        <taxon>Ranunculales</taxon>
        <taxon>Ranunculaceae</taxon>
        <taxon>Thalictroideae</taxon>
        <taxon>Thalictrum</taxon>
    </lineage>
</organism>
<feature type="chain" id="PRO_5029880872" description="Transmembrane protein" evidence="2">
    <location>
        <begin position="24"/>
        <end position="150"/>
    </location>
</feature>
<dbReference type="PANTHER" id="PTHR37380:SF1">
    <property type="entry name" value="CLE FAMILY OSCLE501 PROTEIN"/>
    <property type="match status" value="1"/>
</dbReference>
<accession>A0A7J6V7H2</accession>
<evidence type="ECO:0000256" key="2">
    <source>
        <dbReference type="SAM" id="SignalP"/>
    </source>
</evidence>
<evidence type="ECO:0000313" key="4">
    <source>
        <dbReference type="Proteomes" id="UP000554482"/>
    </source>
</evidence>
<feature type="signal peptide" evidence="2">
    <location>
        <begin position="1"/>
        <end position="23"/>
    </location>
</feature>
<feature type="compositionally biased region" description="Low complexity" evidence="1">
    <location>
        <begin position="63"/>
        <end position="72"/>
    </location>
</feature>
<proteinExistence type="predicted"/>